<gene>
    <name evidence="1" type="ORF">P3T76_006101</name>
</gene>
<name>A0AAD9GPX9_9STRA</name>
<dbReference type="Proteomes" id="UP001259832">
    <property type="component" value="Unassembled WGS sequence"/>
</dbReference>
<accession>A0AAD9GPX9</accession>
<evidence type="ECO:0000313" key="1">
    <source>
        <dbReference type="EMBL" id="KAK1942602.1"/>
    </source>
</evidence>
<proteinExistence type="predicted"/>
<dbReference type="AlphaFoldDB" id="A0AAD9GPX9"/>
<dbReference type="EMBL" id="JASMQC010000009">
    <property type="protein sequence ID" value="KAK1942602.1"/>
    <property type="molecule type" value="Genomic_DNA"/>
</dbReference>
<evidence type="ECO:0000313" key="2">
    <source>
        <dbReference type="Proteomes" id="UP001259832"/>
    </source>
</evidence>
<comment type="caution">
    <text evidence="1">The sequence shown here is derived from an EMBL/GenBank/DDBJ whole genome shotgun (WGS) entry which is preliminary data.</text>
</comment>
<reference evidence="1" key="1">
    <citation type="submission" date="2023-08" db="EMBL/GenBank/DDBJ databases">
        <title>Reference Genome Resource for the Citrus Pathogen Phytophthora citrophthora.</title>
        <authorList>
            <person name="Moller H."/>
            <person name="Coetzee B."/>
            <person name="Rose L.J."/>
            <person name="Van Niekerk J.M."/>
        </authorList>
    </citation>
    <scope>NUCLEOTIDE SEQUENCE</scope>
    <source>
        <strain evidence="1">STE-U-9442</strain>
    </source>
</reference>
<sequence>MEASEDDNDGLPSMELALYVLDGQEKSEAQEALLKMAVVKADTMDDSALLTSKTLGILLKWTARSEDKDLFDAVVEKLANADTCLVGLSIQYLLQYLNESEAEKRAALAPIVAKHGKWLEDEIQSLDTKFTWEMPNASVSRSNEETEVNDKVEAFLRGGEVSMTTKGVKSFKDFQEAQNFASKYPREKQKNCSFELEATRADVEVVHQDSRVVSDAA</sequence>
<keyword evidence="2" id="KW-1185">Reference proteome</keyword>
<protein>
    <submittedName>
        <fullName evidence="1">Uncharacterized protein</fullName>
    </submittedName>
</protein>
<organism evidence="1 2">
    <name type="scientific">Phytophthora citrophthora</name>
    <dbReference type="NCBI Taxonomy" id="4793"/>
    <lineage>
        <taxon>Eukaryota</taxon>
        <taxon>Sar</taxon>
        <taxon>Stramenopiles</taxon>
        <taxon>Oomycota</taxon>
        <taxon>Peronosporomycetes</taxon>
        <taxon>Peronosporales</taxon>
        <taxon>Peronosporaceae</taxon>
        <taxon>Phytophthora</taxon>
    </lineage>
</organism>